<organism evidence="4 5">
    <name type="scientific">Kineococcus glutinatus</name>
    <dbReference type="NCBI Taxonomy" id="1070872"/>
    <lineage>
        <taxon>Bacteria</taxon>
        <taxon>Bacillati</taxon>
        <taxon>Actinomycetota</taxon>
        <taxon>Actinomycetes</taxon>
        <taxon>Kineosporiales</taxon>
        <taxon>Kineosporiaceae</taxon>
        <taxon>Kineococcus</taxon>
    </lineage>
</organism>
<sequence length="160" mass="17025">MPVPVARTTPAGLRIAAEPWDGPDGTALRAAQRAELEARYGADIEPGARPTADDVAVFLLARDGTGRALGCGALRPLGAGRAELKRMYVDPDARGTGVAAALLRALEDAARQRGVHELLLETGVLQPDAMRFYAREGYAPVPPFGPYVDEPTSRCYARTL</sequence>
<reference evidence="5" key="1">
    <citation type="journal article" date="2019" name="Int. J. Syst. Evol. Microbiol.">
        <title>The Global Catalogue of Microorganisms (GCM) 10K type strain sequencing project: providing services to taxonomists for standard genome sequencing and annotation.</title>
        <authorList>
            <consortium name="The Broad Institute Genomics Platform"/>
            <consortium name="The Broad Institute Genome Sequencing Center for Infectious Disease"/>
            <person name="Wu L."/>
            <person name="Ma J."/>
        </authorList>
    </citation>
    <scope>NUCLEOTIDE SEQUENCE [LARGE SCALE GENOMIC DNA]</scope>
    <source>
        <strain evidence="5">JCM 18126</strain>
    </source>
</reference>
<dbReference type="InterPro" id="IPR050832">
    <property type="entry name" value="Bact_Acetyltransf"/>
</dbReference>
<accession>A0ABP9HMM0</accession>
<dbReference type="Gene3D" id="3.40.630.30">
    <property type="match status" value="1"/>
</dbReference>
<proteinExistence type="predicted"/>
<keyword evidence="1" id="KW-0808">Transferase</keyword>
<keyword evidence="5" id="KW-1185">Reference proteome</keyword>
<protein>
    <submittedName>
        <fullName evidence="4">GNAT family N-acetyltransferase</fullName>
    </submittedName>
</protein>
<comment type="caution">
    <text evidence="4">The sequence shown here is derived from an EMBL/GenBank/DDBJ whole genome shotgun (WGS) entry which is preliminary data.</text>
</comment>
<feature type="domain" description="N-acetyltransferase" evidence="3">
    <location>
        <begin position="11"/>
        <end position="160"/>
    </location>
</feature>
<dbReference type="Proteomes" id="UP001501195">
    <property type="component" value="Unassembled WGS sequence"/>
</dbReference>
<name>A0ABP9HMM0_9ACTN</name>
<dbReference type="PANTHER" id="PTHR43877:SF2">
    <property type="entry name" value="AMINOALKYLPHOSPHONATE N-ACETYLTRANSFERASE-RELATED"/>
    <property type="match status" value="1"/>
</dbReference>
<dbReference type="PROSITE" id="PS51186">
    <property type="entry name" value="GNAT"/>
    <property type="match status" value="1"/>
</dbReference>
<keyword evidence="2" id="KW-0012">Acyltransferase</keyword>
<dbReference type="PANTHER" id="PTHR43877">
    <property type="entry name" value="AMINOALKYLPHOSPHONATE N-ACETYLTRANSFERASE-RELATED-RELATED"/>
    <property type="match status" value="1"/>
</dbReference>
<evidence type="ECO:0000256" key="1">
    <source>
        <dbReference type="ARBA" id="ARBA00022679"/>
    </source>
</evidence>
<evidence type="ECO:0000313" key="4">
    <source>
        <dbReference type="EMBL" id="GAA4974504.1"/>
    </source>
</evidence>
<evidence type="ECO:0000256" key="2">
    <source>
        <dbReference type="ARBA" id="ARBA00023315"/>
    </source>
</evidence>
<gene>
    <name evidence="4" type="ORF">GCM10023225_14620</name>
</gene>
<dbReference type="EMBL" id="BAABIL010000191">
    <property type="protein sequence ID" value="GAA4974504.1"/>
    <property type="molecule type" value="Genomic_DNA"/>
</dbReference>
<evidence type="ECO:0000259" key="3">
    <source>
        <dbReference type="PROSITE" id="PS51186"/>
    </source>
</evidence>
<dbReference type="InterPro" id="IPR000182">
    <property type="entry name" value="GNAT_dom"/>
</dbReference>
<dbReference type="SUPFAM" id="SSF55729">
    <property type="entry name" value="Acyl-CoA N-acyltransferases (Nat)"/>
    <property type="match status" value="1"/>
</dbReference>
<dbReference type="CDD" id="cd04301">
    <property type="entry name" value="NAT_SF"/>
    <property type="match status" value="1"/>
</dbReference>
<dbReference type="Pfam" id="PF00583">
    <property type="entry name" value="Acetyltransf_1"/>
    <property type="match status" value="1"/>
</dbReference>
<evidence type="ECO:0000313" key="5">
    <source>
        <dbReference type="Proteomes" id="UP001501195"/>
    </source>
</evidence>
<dbReference type="InterPro" id="IPR016181">
    <property type="entry name" value="Acyl_CoA_acyltransferase"/>
</dbReference>